<evidence type="ECO:0000313" key="4">
    <source>
        <dbReference type="Proteomes" id="UP000184164"/>
    </source>
</evidence>
<keyword evidence="4" id="KW-1185">Reference proteome</keyword>
<gene>
    <name evidence="3" type="ORF">SAMN05444274_101402</name>
</gene>
<dbReference type="InterPro" id="IPR025584">
    <property type="entry name" value="Cthe_2159"/>
</dbReference>
<dbReference type="PROSITE" id="PS51257">
    <property type="entry name" value="PROKAR_LIPOPROTEIN"/>
    <property type="match status" value="1"/>
</dbReference>
<dbReference type="STRING" id="1484053.SAMN05444274_101402"/>
<dbReference type="AlphaFoldDB" id="A0A1M4TMF5"/>
<organism evidence="3 4">
    <name type="scientific">Mariniphaga anaerophila</name>
    <dbReference type="NCBI Taxonomy" id="1484053"/>
    <lineage>
        <taxon>Bacteria</taxon>
        <taxon>Pseudomonadati</taxon>
        <taxon>Bacteroidota</taxon>
        <taxon>Bacteroidia</taxon>
        <taxon>Marinilabiliales</taxon>
        <taxon>Prolixibacteraceae</taxon>
        <taxon>Mariniphaga</taxon>
    </lineage>
</organism>
<dbReference type="EMBL" id="FQUM01000001">
    <property type="protein sequence ID" value="SHE45651.1"/>
    <property type="molecule type" value="Genomic_DNA"/>
</dbReference>
<accession>A0A1M4TMF5</accession>
<feature type="chain" id="PRO_5011979365" description="Carbohydrate-binding domain-containing protein" evidence="2">
    <location>
        <begin position="23"/>
        <end position="586"/>
    </location>
</feature>
<evidence type="ECO:0008006" key="5">
    <source>
        <dbReference type="Google" id="ProtNLM"/>
    </source>
</evidence>
<keyword evidence="2" id="KW-0732">Signal</keyword>
<dbReference type="RefSeq" id="WP_072998431.1">
    <property type="nucleotide sequence ID" value="NZ_FQUM01000001.1"/>
</dbReference>
<dbReference type="Proteomes" id="UP000184164">
    <property type="component" value="Unassembled WGS sequence"/>
</dbReference>
<dbReference type="OrthoDB" id="6116667at2"/>
<evidence type="ECO:0000256" key="2">
    <source>
        <dbReference type="SAM" id="SignalP"/>
    </source>
</evidence>
<feature type="region of interest" description="Disordered" evidence="1">
    <location>
        <begin position="29"/>
        <end position="56"/>
    </location>
</feature>
<reference evidence="3 4" key="1">
    <citation type="submission" date="2016-11" db="EMBL/GenBank/DDBJ databases">
        <authorList>
            <person name="Jaros S."/>
            <person name="Januszkiewicz K."/>
            <person name="Wedrychowicz H."/>
        </authorList>
    </citation>
    <scope>NUCLEOTIDE SEQUENCE [LARGE SCALE GENOMIC DNA]</scope>
    <source>
        <strain evidence="3 4">DSM 26910</strain>
    </source>
</reference>
<name>A0A1M4TMF5_9BACT</name>
<proteinExistence type="predicted"/>
<sequence>MKKKSIFAGLFFLFLLSGCTKDSIFTDNEEEDIVPGGSDTSSDEVLDGNQETHESSDDYVWNESDVVNIILSGSSIAVEGAGATVSNSVVTITTGGTYKVTGTLNNGQLIVDSDNDETVRIILSGANIACSNSAAVYVKNAEKTVLILAEDTENELADGAEYVYASGEDEPKATLYSADDLTLYGNGQLSIKGNYNDAVSSKDGLILKDVNLVVEAVDDGIRGKDYLVVKNSTLKLDVEGDGLKSDNEDDTSKGYIHIESGSFEITSGGDAVQAETDLVVANGDFTITSGGGSSYGYNSGVSAKGLKAGNNLIIDYGNFVVSSADDAIHSNEYLTVNDGVFEISTGDDGVHADTEITINKGDFNITKSYEGIESAIIVLNGGNISIVSSDDGLNCAGGNDGSATGRPGFGGFTSSGNYYLYINDGRVAINATGDGIDVNGTIEMSGGTVIVHGPTSNNNGILDYDRAFNMNGGVLIGAGSAGMAQAPGSGSSQNTVALVLSSTNNAGTLVHFQNDGGDELVTFAPAKKYQLVLYSSPDLVKGKSFTAYLGGSHSGNPSNGLYSDGTYTPGSLFSTFSVSDVVTVVR</sequence>
<dbReference type="Pfam" id="PF14262">
    <property type="entry name" value="Cthe_2159"/>
    <property type="match status" value="1"/>
</dbReference>
<feature type="signal peptide" evidence="2">
    <location>
        <begin position="1"/>
        <end position="22"/>
    </location>
</feature>
<evidence type="ECO:0000256" key="1">
    <source>
        <dbReference type="SAM" id="MobiDB-lite"/>
    </source>
</evidence>
<evidence type="ECO:0000313" key="3">
    <source>
        <dbReference type="EMBL" id="SHE45651.1"/>
    </source>
</evidence>
<protein>
    <recommendedName>
        <fullName evidence="5">Carbohydrate-binding domain-containing protein</fullName>
    </recommendedName>
</protein>